<protein>
    <recommendedName>
        <fullName evidence="1">Ubiquitin-like domain-containing protein</fullName>
    </recommendedName>
</protein>
<dbReference type="Proteomes" id="UP000030748">
    <property type="component" value="Unassembled WGS sequence"/>
</dbReference>
<dbReference type="AlphaFoldDB" id="A0A022RX17"/>
<keyword evidence="3" id="KW-1185">Reference proteome</keyword>
<feature type="domain" description="Ubiquitin-like" evidence="1">
    <location>
        <begin position="19"/>
        <end position="83"/>
    </location>
</feature>
<dbReference type="SUPFAM" id="SSF54236">
    <property type="entry name" value="Ubiquitin-like"/>
    <property type="match status" value="1"/>
</dbReference>
<dbReference type="PANTHER" id="PTHR10621">
    <property type="entry name" value="UV EXCISION REPAIR PROTEIN RAD23"/>
    <property type="match status" value="1"/>
</dbReference>
<evidence type="ECO:0000313" key="3">
    <source>
        <dbReference type="Proteomes" id="UP000030748"/>
    </source>
</evidence>
<dbReference type="PRINTS" id="PR00348">
    <property type="entry name" value="UBIQUITIN"/>
</dbReference>
<dbReference type="PANTHER" id="PTHR10621:SF0">
    <property type="entry name" value="UV EXCISION REPAIR PROTEIN RAD23"/>
    <property type="match status" value="1"/>
</dbReference>
<feature type="non-terminal residue" evidence="2">
    <location>
        <position position="83"/>
    </location>
</feature>
<dbReference type="Gene3D" id="3.10.20.90">
    <property type="entry name" value="Phosphatidylinositol 3-kinase Catalytic Subunit, Chain A, domain 1"/>
    <property type="match status" value="1"/>
</dbReference>
<organism evidence="2 3">
    <name type="scientific">Erythranthe guttata</name>
    <name type="common">Yellow monkey flower</name>
    <name type="synonym">Mimulus guttatus</name>
    <dbReference type="NCBI Taxonomy" id="4155"/>
    <lineage>
        <taxon>Eukaryota</taxon>
        <taxon>Viridiplantae</taxon>
        <taxon>Streptophyta</taxon>
        <taxon>Embryophyta</taxon>
        <taxon>Tracheophyta</taxon>
        <taxon>Spermatophyta</taxon>
        <taxon>Magnoliopsida</taxon>
        <taxon>eudicotyledons</taxon>
        <taxon>Gunneridae</taxon>
        <taxon>Pentapetalae</taxon>
        <taxon>asterids</taxon>
        <taxon>lamiids</taxon>
        <taxon>Lamiales</taxon>
        <taxon>Phrymaceae</taxon>
        <taxon>Erythranthe</taxon>
    </lineage>
</organism>
<dbReference type="InterPro" id="IPR019956">
    <property type="entry name" value="Ubiquitin_dom"/>
</dbReference>
<dbReference type="STRING" id="4155.A0A022RX17"/>
<dbReference type="eggNOG" id="KOG0001">
    <property type="taxonomic scope" value="Eukaryota"/>
</dbReference>
<dbReference type="PROSITE" id="PS50053">
    <property type="entry name" value="UBIQUITIN_2"/>
    <property type="match status" value="1"/>
</dbReference>
<dbReference type="EMBL" id="KI630253">
    <property type="protein sequence ID" value="EYU43505.1"/>
    <property type="molecule type" value="Genomic_DNA"/>
</dbReference>
<name>A0A022RX17_ERYGU</name>
<dbReference type="SMART" id="SM00213">
    <property type="entry name" value="UBQ"/>
    <property type="match status" value="1"/>
</dbReference>
<proteinExistence type="predicted"/>
<gene>
    <name evidence="2" type="ORF">MIMGU_mgv1a021438mg</name>
</gene>
<accession>A0A022RX17</accession>
<dbReference type="Pfam" id="PF00240">
    <property type="entry name" value="ubiquitin"/>
    <property type="match status" value="1"/>
</dbReference>
<reference evidence="2 3" key="1">
    <citation type="journal article" date="2013" name="Proc. Natl. Acad. Sci. U.S.A.">
        <title>Fine-scale variation in meiotic recombination in Mimulus inferred from population shotgun sequencing.</title>
        <authorList>
            <person name="Hellsten U."/>
            <person name="Wright K.M."/>
            <person name="Jenkins J."/>
            <person name="Shu S."/>
            <person name="Yuan Y."/>
            <person name="Wessler S.R."/>
            <person name="Schmutz J."/>
            <person name="Willis J.H."/>
            <person name="Rokhsar D.S."/>
        </authorList>
    </citation>
    <scope>NUCLEOTIDE SEQUENCE [LARGE SCALE GENOMIC DNA]</scope>
    <source>
        <strain evidence="3">cv. DUN x IM62</strain>
    </source>
</reference>
<evidence type="ECO:0000259" key="1">
    <source>
        <dbReference type="PROSITE" id="PS50053"/>
    </source>
</evidence>
<dbReference type="InterPro" id="IPR029071">
    <property type="entry name" value="Ubiquitin-like_domsf"/>
</dbReference>
<evidence type="ECO:0000313" key="2">
    <source>
        <dbReference type="EMBL" id="EYU43505.1"/>
    </source>
</evidence>
<sequence length="83" mass="9498">MTPIWVPIIHSPPSATTKMKITVQFTARKIQIDVDETDTVRSLKEKIHIVEGTPMRRMTLFFNGTEMEDDFRSLNEYGVGGDK</sequence>
<dbReference type="CDD" id="cd17039">
    <property type="entry name" value="Ubl_ubiquitin_like"/>
    <property type="match status" value="1"/>
</dbReference>
<dbReference type="InterPro" id="IPR000626">
    <property type="entry name" value="Ubiquitin-like_dom"/>
</dbReference>